<protein>
    <submittedName>
        <fullName evidence="2">Uncharacterized protein</fullName>
    </submittedName>
</protein>
<evidence type="ECO:0000313" key="2">
    <source>
        <dbReference type="EMBL" id="RID83152.1"/>
    </source>
</evidence>
<keyword evidence="3" id="KW-1185">Reference proteome</keyword>
<sequence length="80" mass="9214">MNKNRYLLCFLLCGLMLYYALPRLSFTALGPERLFTWAWLLLAMLTAAGNLSAFLYTPRKRKEKPAQKLPYSNLEARGRG</sequence>
<proteinExistence type="predicted"/>
<feature type="transmembrane region" description="Helical" evidence="1">
    <location>
        <begin position="37"/>
        <end position="56"/>
    </location>
</feature>
<keyword evidence="1" id="KW-0472">Membrane</keyword>
<name>A0A398B042_9BACI</name>
<gene>
    <name evidence="2" type="ORF">D1970_16675</name>
</gene>
<dbReference type="RefSeq" id="WP_119113998.1">
    <property type="nucleotide sequence ID" value="NZ_CBCSEO010000003.1"/>
</dbReference>
<accession>A0A398B042</accession>
<dbReference type="EMBL" id="QWVT01000029">
    <property type="protein sequence ID" value="RID83152.1"/>
    <property type="molecule type" value="Genomic_DNA"/>
</dbReference>
<organism evidence="2 3">
    <name type="scientific">Mesobacillus zeae</name>
    <dbReference type="NCBI Taxonomy" id="1917180"/>
    <lineage>
        <taxon>Bacteria</taxon>
        <taxon>Bacillati</taxon>
        <taxon>Bacillota</taxon>
        <taxon>Bacilli</taxon>
        <taxon>Bacillales</taxon>
        <taxon>Bacillaceae</taxon>
        <taxon>Mesobacillus</taxon>
    </lineage>
</organism>
<keyword evidence="1" id="KW-0812">Transmembrane</keyword>
<dbReference type="Proteomes" id="UP000265816">
    <property type="component" value="Unassembled WGS sequence"/>
</dbReference>
<dbReference type="AlphaFoldDB" id="A0A398B042"/>
<evidence type="ECO:0000256" key="1">
    <source>
        <dbReference type="SAM" id="Phobius"/>
    </source>
</evidence>
<comment type="caution">
    <text evidence="2">The sequence shown here is derived from an EMBL/GenBank/DDBJ whole genome shotgun (WGS) entry which is preliminary data.</text>
</comment>
<reference evidence="2 3" key="1">
    <citation type="submission" date="2018-08" db="EMBL/GenBank/DDBJ databases">
        <title>Bacillus jemisoniae sp. nov., Bacillus chryseoplanitiae sp. nov., Bacillus resnikiae sp. nov., and Bacillus frankliniae sp. nov., isolated from Viking spacecraft and associated surfaces.</title>
        <authorList>
            <person name="Seuylemezian A."/>
            <person name="Vaishampayan P."/>
        </authorList>
    </citation>
    <scope>NUCLEOTIDE SEQUENCE [LARGE SCALE GENOMIC DNA]</scope>
    <source>
        <strain evidence="2 3">JJ-247</strain>
    </source>
</reference>
<dbReference type="OrthoDB" id="2969610at2"/>
<keyword evidence="1" id="KW-1133">Transmembrane helix</keyword>
<evidence type="ECO:0000313" key="3">
    <source>
        <dbReference type="Proteomes" id="UP000265816"/>
    </source>
</evidence>